<gene>
    <name evidence="3" type="ORF">Cadr_000022920</name>
</gene>
<protein>
    <recommendedName>
        <fullName evidence="2">Snake toxin/toxin-like domain-containing protein</fullName>
    </recommendedName>
</protein>
<dbReference type="EMBL" id="JWIN03000025">
    <property type="protein sequence ID" value="KAB1258053.1"/>
    <property type="molecule type" value="Genomic_DNA"/>
</dbReference>
<dbReference type="PANTHER" id="PTHR15049">
    <property type="entry name" value="GLYCOSYL-PHOSPHATIDYLINOSITOL-ANCHORED MOLECULE-LIKE PROTEIN-RELATED"/>
    <property type="match status" value="1"/>
</dbReference>
<name>A0A5N4CGH2_CAMDR</name>
<feature type="signal peptide" evidence="1">
    <location>
        <begin position="1"/>
        <end position="18"/>
    </location>
</feature>
<dbReference type="AlphaFoldDB" id="A0A5N4CGH2"/>
<keyword evidence="4" id="KW-1185">Reference proteome</keyword>
<evidence type="ECO:0000256" key="1">
    <source>
        <dbReference type="SAM" id="SignalP"/>
    </source>
</evidence>
<dbReference type="PANTHER" id="PTHR15049:SF1">
    <property type="entry name" value="LYMPHOCYTE ANTIGEN 6K"/>
    <property type="match status" value="1"/>
</dbReference>
<evidence type="ECO:0000313" key="4">
    <source>
        <dbReference type="Proteomes" id="UP000299084"/>
    </source>
</evidence>
<dbReference type="Pfam" id="PF00087">
    <property type="entry name" value="Toxin_TOLIP"/>
    <property type="match status" value="1"/>
</dbReference>
<dbReference type="GO" id="GO:0007339">
    <property type="term" value="P:binding of sperm to zona pellucida"/>
    <property type="evidence" value="ECO:0007669"/>
    <property type="project" value="TreeGrafter"/>
</dbReference>
<feature type="chain" id="PRO_5024463584" description="Snake toxin/toxin-like domain-containing protein" evidence="1">
    <location>
        <begin position="19"/>
        <end position="113"/>
    </location>
</feature>
<sequence length="113" mass="12355">MTVLLALLLIMGMPWVETNITVSGRQRRLRCHVCEIENSFDCQQPMDCDQGVEYCSTAAVSEENLCNVEKPVIEENSEDKYREVGGAPDGQGSSARLVTLVALASALLGLRLP</sequence>
<comment type="caution">
    <text evidence="3">The sequence shown here is derived from an EMBL/GenBank/DDBJ whole genome shotgun (WGS) entry which is preliminary data.</text>
</comment>
<proteinExistence type="predicted"/>
<evidence type="ECO:0000259" key="2">
    <source>
        <dbReference type="Pfam" id="PF00087"/>
    </source>
</evidence>
<dbReference type="Gene3D" id="2.10.60.10">
    <property type="entry name" value="CD59"/>
    <property type="match status" value="1"/>
</dbReference>
<accession>A0A5N4CGH2</accession>
<dbReference type="InterPro" id="IPR045860">
    <property type="entry name" value="Snake_toxin-like_sf"/>
</dbReference>
<dbReference type="InterPro" id="IPR035076">
    <property type="entry name" value="Toxin/TOLIP"/>
</dbReference>
<keyword evidence="1" id="KW-0732">Signal</keyword>
<reference evidence="3 4" key="1">
    <citation type="journal article" date="2019" name="Mol. Ecol. Resour.">
        <title>Improving Illumina assemblies with Hi-C and long reads: an example with the North African dromedary.</title>
        <authorList>
            <person name="Elbers J.P."/>
            <person name="Rogers M.F."/>
            <person name="Perelman P.L."/>
            <person name="Proskuryakova A.A."/>
            <person name="Serdyukova N.A."/>
            <person name="Johnson W.E."/>
            <person name="Horin P."/>
            <person name="Corander J."/>
            <person name="Murphy D."/>
            <person name="Burger P.A."/>
        </authorList>
    </citation>
    <scope>NUCLEOTIDE SEQUENCE [LARGE SCALE GENOMIC DNA]</scope>
    <source>
        <strain evidence="3">Drom800</strain>
        <tissue evidence="3">Blood</tissue>
    </source>
</reference>
<dbReference type="InterPro" id="IPR052874">
    <property type="entry name" value="Sperm-ZP_regulatory"/>
</dbReference>
<organism evidence="3 4">
    <name type="scientific">Camelus dromedarius</name>
    <name type="common">Dromedary</name>
    <name type="synonym">Arabian camel</name>
    <dbReference type="NCBI Taxonomy" id="9838"/>
    <lineage>
        <taxon>Eukaryota</taxon>
        <taxon>Metazoa</taxon>
        <taxon>Chordata</taxon>
        <taxon>Craniata</taxon>
        <taxon>Vertebrata</taxon>
        <taxon>Euteleostomi</taxon>
        <taxon>Mammalia</taxon>
        <taxon>Eutheria</taxon>
        <taxon>Laurasiatheria</taxon>
        <taxon>Artiodactyla</taxon>
        <taxon>Tylopoda</taxon>
        <taxon>Camelidae</taxon>
        <taxon>Camelus</taxon>
    </lineage>
</organism>
<dbReference type="Proteomes" id="UP000299084">
    <property type="component" value="Unassembled WGS sequence"/>
</dbReference>
<evidence type="ECO:0000313" key="3">
    <source>
        <dbReference type="EMBL" id="KAB1258053.1"/>
    </source>
</evidence>
<feature type="domain" description="Snake toxin/toxin-like" evidence="2">
    <location>
        <begin position="29"/>
        <end position="70"/>
    </location>
</feature>
<dbReference type="GO" id="GO:0001669">
    <property type="term" value="C:acrosomal vesicle"/>
    <property type="evidence" value="ECO:0007669"/>
    <property type="project" value="TreeGrafter"/>
</dbReference>